<reference evidence="2" key="1">
    <citation type="submission" date="2022-11" db="EMBL/GenBank/DDBJ databases">
        <title>Nonomuraea corallina sp. nov., a new species of the genus Nonomuraea isolated from sea side sediment in Thai sea.</title>
        <authorList>
            <person name="Ngamcharungchit C."/>
            <person name="Matsumoto A."/>
            <person name="Suriyachadkun C."/>
            <person name="Panbangred W."/>
            <person name="Inahashi Y."/>
            <person name="Intra B."/>
        </authorList>
    </citation>
    <scope>NUCLEOTIDE SEQUENCE</scope>
    <source>
        <strain evidence="2">MCN248</strain>
    </source>
</reference>
<proteinExistence type="predicted"/>
<keyword evidence="1" id="KW-0472">Membrane</keyword>
<sequence>MNFAMSVVFRAIPLVMGAICAAYGLYIYAGGSDSNHFVAGHVVVALAAICYALFTTAATIIRQLIDRYNKIWRAVLPASGYAVALFTIIYGIVLITRSGEAQNLVAGHVVAGVGLISVCVSTVATASTSFSLISVNDARTWQDEPPMKAYSATTGRILIAFPLVCALIGFVWAFILMAQPGSAYYTAGRVVFGLAAICASLIALVASIVRQVRNTFRNPERFRWSWLVIVMGTVNILFGVYVLASSSEPYRIAPGCVLIGLGLICYSILSKALLLALVWRRTFPLANRIPMMPVTTALACLFFAAFLFEAELTNPAFFVPARVLVGLGAVCFTLFSIVSILEAGTSG</sequence>
<dbReference type="EMBL" id="JAPNNL010000133">
    <property type="protein sequence ID" value="MDA0637017.1"/>
    <property type="molecule type" value="Genomic_DNA"/>
</dbReference>
<organism evidence="2 3">
    <name type="scientific">Nonomuraea corallina</name>
    <dbReference type="NCBI Taxonomy" id="2989783"/>
    <lineage>
        <taxon>Bacteria</taxon>
        <taxon>Bacillati</taxon>
        <taxon>Actinomycetota</taxon>
        <taxon>Actinomycetes</taxon>
        <taxon>Streptosporangiales</taxon>
        <taxon>Streptosporangiaceae</taxon>
        <taxon>Nonomuraea</taxon>
    </lineage>
</organism>
<feature type="transmembrane region" description="Helical" evidence="1">
    <location>
        <begin position="250"/>
        <end position="279"/>
    </location>
</feature>
<evidence type="ECO:0000256" key="1">
    <source>
        <dbReference type="SAM" id="Phobius"/>
    </source>
</evidence>
<feature type="transmembrane region" description="Helical" evidence="1">
    <location>
        <begin position="41"/>
        <end position="62"/>
    </location>
</feature>
<feature type="transmembrane region" description="Helical" evidence="1">
    <location>
        <begin position="157"/>
        <end position="178"/>
    </location>
</feature>
<gene>
    <name evidence="2" type="ORF">OUY22_26725</name>
</gene>
<feature type="transmembrane region" description="Helical" evidence="1">
    <location>
        <begin position="291"/>
        <end position="308"/>
    </location>
</feature>
<accession>A0ABT4SIH4</accession>
<dbReference type="Pfam" id="PF10951">
    <property type="entry name" value="DUF2776"/>
    <property type="match status" value="1"/>
</dbReference>
<comment type="caution">
    <text evidence="2">The sequence shown here is derived from an EMBL/GenBank/DDBJ whole genome shotgun (WGS) entry which is preliminary data.</text>
</comment>
<feature type="transmembrane region" description="Helical" evidence="1">
    <location>
        <begin position="7"/>
        <end position="29"/>
    </location>
</feature>
<evidence type="ECO:0000313" key="2">
    <source>
        <dbReference type="EMBL" id="MDA0637017.1"/>
    </source>
</evidence>
<protein>
    <submittedName>
        <fullName evidence="2">DUF2776 family protein</fullName>
    </submittedName>
</protein>
<feature type="transmembrane region" description="Helical" evidence="1">
    <location>
        <begin position="115"/>
        <end position="136"/>
    </location>
</feature>
<dbReference type="Proteomes" id="UP001144036">
    <property type="component" value="Unassembled WGS sequence"/>
</dbReference>
<feature type="transmembrane region" description="Helical" evidence="1">
    <location>
        <begin position="224"/>
        <end position="244"/>
    </location>
</feature>
<dbReference type="RefSeq" id="WP_270157921.1">
    <property type="nucleotide sequence ID" value="NZ_JAPNNL010000133.1"/>
</dbReference>
<evidence type="ECO:0000313" key="3">
    <source>
        <dbReference type="Proteomes" id="UP001144036"/>
    </source>
</evidence>
<feature type="transmembrane region" description="Helical" evidence="1">
    <location>
        <begin position="320"/>
        <end position="341"/>
    </location>
</feature>
<name>A0ABT4SIH4_9ACTN</name>
<keyword evidence="3" id="KW-1185">Reference proteome</keyword>
<feature type="transmembrane region" description="Helical" evidence="1">
    <location>
        <begin position="190"/>
        <end position="212"/>
    </location>
</feature>
<keyword evidence="1" id="KW-0812">Transmembrane</keyword>
<keyword evidence="1" id="KW-1133">Transmembrane helix</keyword>
<feature type="transmembrane region" description="Helical" evidence="1">
    <location>
        <begin position="74"/>
        <end position="95"/>
    </location>
</feature>
<dbReference type="InterPro" id="IPR021240">
    <property type="entry name" value="DUF2776"/>
</dbReference>